<dbReference type="SMART" id="SM00086">
    <property type="entry name" value="PAC"/>
    <property type="match status" value="1"/>
</dbReference>
<dbReference type="InterPro" id="IPR029787">
    <property type="entry name" value="Nucleotide_cyclase"/>
</dbReference>
<dbReference type="SUPFAM" id="SSF55073">
    <property type="entry name" value="Nucleotide cyclase"/>
    <property type="match status" value="1"/>
</dbReference>
<evidence type="ECO:0000313" key="4">
    <source>
        <dbReference type="Proteomes" id="UP000246077"/>
    </source>
</evidence>
<dbReference type="PROSITE" id="PS50887">
    <property type="entry name" value="GGDEF"/>
    <property type="match status" value="1"/>
</dbReference>
<dbReference type="NCBIfam" id="TIGR00229">
    <property type="entry name" value="sensory_box"/>
    <property type="match status" value="1"/>
</dbReference>
<dbReference type="InterPro" id="IPR000700">
    <property type="entry name" value="PAS-assoc_C"/>
</dbReference>
<dbReference type="Pfam" id="PF00990">
    <property type="entry name" value="GGDEF"/>
    <property type="match status" value="1"/>
</dbReference>
<proteinExistence type="predicted"/>
<dbReference type="NCBIfam" id="TIGR00254">
    <property type="entry name" value="GGDEF"/>
    <property type="match status" value="1"/>
</dbReference>
<dbReference type="PROSITE" id="PS50113">
    <property type="entry name" value="PAC"/>
    <property type="match status" value="1"/>
</dbReference>
<organism evidence="3 4">
    <name type="scientific">Zavarzinia compransoris</name>
    <dbReference type="NCBI Taxonomy" id="1264899"/>
    <lineage>
        <taxon>Bacteria</taxon>
        <taxon>Pseudomonadati</taxon>
        <taxon>Pseudomonadota</taxon>
        <taxon>Alphaproteobacteria</taxon>
        <taxon>Rhodospirillales</taxon>
        <taxon>Zavarziniaceae</taxon>
        <taxon>Zavarzinia</taxon>
    </lineage>
</organism>
<dbReference type="InterPro" id="IPR000160">
    <property type="entry name" value="GGDEF_dom"/>
</dbReference>
<gene>
    <name evidence="3" type="ORF">DKG75_17160</name>
</gene>
<evidence type="ECO:0000259" key="2">
    <source>
        <dbReference type="PROSITE" id="PS50887"/>
    </source>
</evidence>
<dbReference type="InterPro" id="IPR052163">
    <property type="entry name" value="DGC-Regulatory_Protein"/>
</dbReference>
<sequence length="564" mass="59931">MAVMAKDMADDRQRGQGAGGGAVLDRLVDTYPGPALIVGQGIRVVEANEDARVLVVALRAGHPGLIDLIERARHGNAGRKAEILLEQRYLFEVSAMPIGAAVLLMGRDVTEERLVLLRQTEAVERFADIIACSPDFCFETDRDGRFLFCAPDLMFGYRTARLVGRQALDLLDPEWLAGRPDPFVADQPVQDAEIWLVGDDGTRISAQLSARPVVDEAGHVVGLRGVVRDASAARARETALTLALDRERLRGAVVAAMRGEGGPERAIRVAAEASLATLHGAGVIVLARDEAGAMLPILHLGAVPAAAIAAVTADVAAICAQGQVVGRVETRPVGDHSALIAIAAESGLPIGALVLLRQGQSPWQGVQAGILGTVADQLGFALGIRDRVAQLQRQSRIDVLTGLMNRRAFEADMPGLLRRAGRDGAGGALLLIDLDEFKPLNDRYGHAVGDQVLQGLGRYFTEGLRPGDSAARLGGDEFAIWLPGLGGAAAFERAALLHDLPDRLEREFRLPDFGLGMSIGIGILAAGSDETLDRLMARTDAALYRAKAGGRNRAELAAPEERRP</sequence>
<evidence type="ECO:0000259" key="1">
    <source>
        <dbReference type="PROSITE" id="PS50113"/>
    </source>
</evidence>
<evidence type="ECO:0000313" key="3">
    <source>
        <dbReference type="EMBL" id="PWR18719.1"/>
    </source>
</evidence>
<keyword evidence="4" id="KW-1185">Reference proteome</keyword>
<feature type="domain" description="PAC" evidence="1">
    <location>
        <begin position="190"/>
        <end position="242"/>
    </location>
</feature>
<dbReference type="InterPro" id="IPR043128">
    <property type="entry name" value="Rev_trsase/Diguanyl_cyclase"/>
</dbReference>
<dbReference type="Pfam" id="PF00989">
    <property type="entry name" value="PAS"/>
    <property type="match status" value="1"/>
</dbReference>
<dbReference type="CDD" id="cd00130">
    <property type="entry name" value="PAS"/>
    <property type="match status" value="1"/>
</dbReference>
<dbReference type="PANTHER" id="PTHR46663:SF4">
    <property type="entry name" value="DIGUANYLATE CYCLASE DGCT-RELATED"/>
    <property type="match status" value="1"/>
</dbReference>
<dbReference type="InterPro" id="IPR035965">
    <property type="entry name" value="PAS-like_dom_sf"/>
</dbReference>
<dbReference type="Proteomes" id="UP000246077">
    <property type="component" value="Unassembled WGS sequence"/>
</dbReference>
<dbReference type="Gene3D" id="3.30.70.270">
    <property type="match status" value="1"/>
</dbReference>
<accession>A0A317DVK9</accession>
<dbReference type="SMART" id="SM00267">
    <property type="entry name" value="GGDEF"/>
    <property type="match status" value="1"/>
</dbReference>
<dbReference type="CDD" id="cd01949">
    <property type="entry name" value="GGDEF"/>
    <property type="match status" value="1"/>
</dbReference>
<dbReference type="SUPFAM" id="SSF55785">
    <property type="entry name" value="PYP-like sensor domain (PAS domain)"/>
    <property type="match status" value="1"/>
</dbReference>
<reference evidence="4" key="1">
    <citation type="submission" date="2018-05" db="EMBL/GenBank/DDBJ databases">
        <title>Zavarzinia sp. HR-AS.</title>
        <authorList>
            <person name="Lee Y."/>
            <person name="Jeon C.O."/>
        </authorList>
    </citation>
    <scope>NUCLEOTIDE SEQUENCE [LARGE SCALE GENOMIC DNA]</scope>
    <source>
        <strain evidence="4">DSM 1231</strain>
    </source>
</reference>
<name>A0A317DVK9_9PROT</name>
<protein>
    <recommendedName>
        <fullName evidence="5">GGDEF domain-containing protein</fullName>
    </recommendedName>
</protein>
<comment type="caution">
    <text evidence="3">The sequence shown here is derived from an EMBL/GenBank/DDBJ whole genome shotgun (WGS) entry which is preliminary data.</text>
</comment>
<dbReference type="AlphaFoldDB" id="A0A317DVK9"/>
<evidence type="ECO:0008006" key="5">
    <source>
        <dbReference type="Google" id="ProtNLM"/>
    </source>
</evidence>
<dbReference type="Gene3D" id="3.30.450.20">
    <property type="entry name" value="PAS domain"/>
    <property type="match status" value="1"/>
</dbReference>
<dbReference type="InterPro" id="IPR001610">
    <property type="entry name" value="PAC"/>
</dbReference>
<dbReference type="InterPro" id="IPR013767">
    <property type="entry name" value="PAS_fold"/>
</dbReference>
<feature type="domain" description="GGDEF" evidence="2">
    <location>
        <begin position="425"/>
        <end position="559"/>
    </location>
</feature>
<dbReference type="PANTHER" id="PTHR46663">
    <property type="entry name" value="DIGUANYLATE CYCLASE DGCT-RELATED"/>
    <property type="match status" value="1"/>
</dbReference>
<dbReference type="EMBL" id="QGLF01000005">
    <property type="protein sequence ID" value="PWR18719.1"/>
    <property type="molecule type" value="Genomic_DNA"/>
</dbReference>
<dbReference type="InterPro" id="IPR000014">
    <property type="entry name" value="PAS"/>
</dbReference>